<sequence>MFEILHEMIRSSRVRRVVPVTETDFQVSKVHFNLLRILTTIARFLGFAPYYVDTTIGKLSFYSGVCHGRCIHNWLWMTAYAIIVLPTHAIQLHMASDSILSIRSNKTIIYLVLGMLFCCIVTIIMGTLVLNPTPICQIMNCILKYIEKFPVKYMPTYDPFQERIKMLSLEVFMVATIGGILFVLSFIIIHCFLHPTTLAYPAFSVPSQFLFLPVYLLSCSWFCLSAFGSVLTILSILITVELYLFYFLPVIQKELRLGRVRYKTHSMLREPYHLVLNWRALQVFVTTFNIEMGFVISPVQSILLAMVLVCNVSIVFQWHLFRFTTKILLIGAGLLIPTIWCFILYMAGQQYLASIKTKESWKLENWEGIKDRKYISRFRRSCRSLGAGDGGSLVVTPVMVLQFADSLSQNTFRAFITYVELFEA</sequence>
<evidence type="ECO:0000313" key="3">
    <source>
        <dbReference type="Proteomes" id="UP001642540"/>
    </source>
</evidence>
<accession>A0ABP1S473</accession>
<keyword evidence="1" id="KW-1133">Transmembrane helix</keyword>
<feature type="transmembrane region" description="Helical" evidence="1">
    <location>
        <begin position="205"/>
        <end position="224"/>
    </location>
</feature>
<reference evidence="2 3" key="1">
    <citation type="submission" date="2024-08" db="EMBL/GenBank/DDBJ databases">
        <authorList>
            <person name="Cucini C."/>
            <person name="Frati F."/>
        </authorList>
    </citation>
    <scope>NUCLEOTIDE SEQUENCE [LARGE SCALE GENOMIC DNA]</scope>
</reference>
<evidence type="ECO:0000313" key="2">
    <source>
        <dbReference type="EMBL" id="CAL8143489.1"/>
    </source>
</evidence>
<feature type="transmembrane region" description="Helical" evidence="1">
    <location>
        <begin position="231"/>
        <end position="251"/>
    </location>
</feature>
<feature type="transmembrane region" description="Helical" evidence="1">
    <location>
        <begin position="327"/>
        <end position="348"/>
    </location>
</feature>
<protein>
    <recommendedName>
        <fullName evidence="4">Odorant receptor</fullName>
    </recommendedName>
</protein>
<feature type="transmembrane region" description="Helical" evidence="1">
    <location>
        <begin position="302"/>
        <end position="321"/>
    </location>
</feature>
<dbReference type="EMBL" id="CAXLJM020000158">
    <property type="protein sequence ID" value="CAL8143489.1"/>
    <property type="molecule type" value="Genomic_DNA"/>
</dbReference>
<proteinExistence type="predicted"/>
<evidence type="ECO:0000256" key="1">
    <source>
        <dbReference type="SAM" id="Phobius"/>
    </source>
</evidence>
<feature type="transmembrane region" description="Helical" evidence="1">
    <location>
        <begin position="73"/>
        <end position="95"/>
    </location>
</feature>
<feature type="transmembrane region" description="Helical" evidence="1">
    <location>
        <begin position="171"/>
        <end position="193"/>
    </location>
</feature>
<comment type="caution">
    <text evidence="2">The sequence shown here is derived from an EMBL/GenBank/DDBJ whole genome shotgun (WGS) entry which is preliminary data.</text>
</comment>
<feature type="transmembrane region" description="Helical" evidence="1">
    <location>
        <begin position="107"/>
        <end position="130"/>
    </location>
</feature>
<keyword evidence="1" id="KW-0472">Membrane</keyword>
<gene>
    <name evidence="2" type="ORF">ODALV1_LOCUS29622</name>
</gene>
<evidence type="ECO:0008006" key="4">
    <source>
        <dbReference type="Google" id="ProtNLM"/>
    </source>
</evidence>
<organism evidence="2 3">
    <name type="scientific">Orchesella dallaii</name>
    <dbReference type="NCBI Taxonomy" id="48710"/>
    <lineage>
        <taxon>Eukaryota</taxon>
        <taxon>Metazoa</taxon>
        <taxon>Ecdysozoa</taxon>
        <taxon>Arthropoda</taxon>
        <taxon>Hexapoda</taxon>
        <taxon>Collembola</taxon>
        <taxon>Entomobryomorpha</taxon>
        <taxon>Entomobryoidea</taxon>
        <taxon>Orchesellidae</taxon>
        <taxon>Orchesellinae</taxon>
        <taxon>Orchesella</taxon>
    </lineage>
</organism>
<keyword evidence="1" id="KW-0812">Transmembrane</keyword>
<dbReference type="Proteomes" id="UP001642540">
    <property type="component" value="Unassembled WGS sequence"/>
</dbReference>
<name>A0ABP1S473_9HEXA</name>
<keyword evidence="3" id="KW-1185">Reference proteome</keyword>